<protein>
    <recommendedName>
        <fullName evidence="2">Integrase catalytic domain-containing protein</fullName>
    </recommendedName>
</protein>
<evidence type="ECO:0000313" key="1">
    <source>
        <dbReference type="EMBL" id="KFD66164.1"/>
    </source>
</evidence>
<dbReference type="Proteomes" id="UP000030758">
    <property type="component" value="Unassembled WGS sequence"/>
</dbReference>
<dbReference type="SUPFAM" id="SSF53098">
    <property type="entry name" value="Ribonuclease H-like"/>
    <property type="match status" value="1"/>
</dbReference>
<dbReference type="GO" id="GO:0003676">
    <property type="term" value="F:nucleic acid binding"/>
    <property type="evidence" value="ECO:0007669"/>
    <property type="project" value="InterPro"/>
</dbReference>
<gene>
    <name evidence="1" type="ORF">M514_21678</name>
</gene>
<proteinExistence type="predicted"/>
<dbReference type="InterPro" id="IPR012337">
    <property type="entry name" value="RNaseH-like_sf"/>
</dbReference>
<dbReference type="InterPro" id="IPR036397">
    <property type="entry name" value="RNaseH_sf"/>
</dbReference>
<dbReference type="EMBL" id="KL367527">
    <property type="protein sequence ID" value="KFD66164.1"/>
    <property type="molecule type" value="Genomic_DNA"/>
</dbReference>
<reference evidence="1" key="1">
    <citation type="journal article" date="2014" name="Nat. Genet.">
        <title>Genome and transcriptome of the porcine whipworm Trichuris suis.</title>
        <authorList>
            <person name="Jex A.R."/>
            <person name="Nejsum P."/>
            <person name="Schwarz E.M."/>
            <person name="Hu L."/>
            <person name="Young N.D."/>
            <person name="Hall R.S."/>
            <person name="Korhonen P.K."/>
            <person name="Liao S."/>
            <person name="Thamsborg S."/>
            <person name="Xia J."/>
            <person name="Xu P."/>
            <person name="Wang S."/>
            <person name="Scheerlinck J.P."/>
            <person name="Hofmann A."/>
            <person name="Sternberg P.W."/>
            <person name="Wang J."/>
            <person name="Gasser R.B."/>
        </authorList>
    </citation>
    <scope>NUCLEOTIDE SEQUENCE [LARGE SCALE GENOMIC DNA]</scope>
    <source>
        <strain evidence="1">DCEP-RM93F</strain>
    </source>
</reference>
<dbReference type="PANTHER" id="PTHR47331">
    <property type="entry name" value="PHD-TYPE DOMAIN-CONTAINING PROTEIN"/>
    <property type="match status" value="1"/>
</dbReference>
<evidence type="ECO:0008006" key="2">
    <source>
        <dbReference type="Google" id="ProtNLM"/>
    </source>
</evidence>
<dbReference type="PANTHER" id="PTHR47331:SF1">
    <property type="entry name" value="GAG-LIKE PROTEIN"/>
    <property type="match status" value="1"/>
</dbReference>
<dbReference type="Gene3D" id="3.30.420.10">
    <property type="entry name" value="Ribonuclease H-like superfamily/Ribonuclease H"/>
    <property type="match status" value="1"/>
</dbReference>
<sequence>MFNHQSGSSGGHLYCGCAFIYWYFIARRGCPSTIVSDNAKTFVGTNALQQKGQLGRFLADWYINWKFRPPGGPDHGGAWERLIAVAKNALSATPCGNSVHDETLLTVFAEVEGLPNGHLLNLSNE</sequence>
<accession>A0A085N9L8</accession>
<dbReference type="AlphaFoldDB" id="A0A085N9L8"/>
<name>A0A085N9L8_9BILA</name>
<organism evidence="1">
    <name type="scientific">Trichuris suis</name>
    <name type="common">pig whipworm</name>
    <dbReference type="NCBI Taxonomy" id="68888"/>
    <lineage>
        <taxon>Eukaryota</taxon>
        <taxon>Metazoa</taxon>
        <taxon>Ecdysozoa</taxon>
        <taxon>Nematoda</taxon>
        <taxon>Enoplea</taxon>
        <taxon>Dorylaimia</taxon>
        <taxon>Trichinellida</taxon>
        <taxon>Trichuridae</taxon>
        <taxon>Trichuris</taxon>
    </lineage>
</organism>